<dbReference type="SMART" id="SM00773">
    <property type="entry name" value="WGR"/>
    <property type="match status" value="1"/>
</dbReference>
<dbReference type="PROSITE" id="PS51977">
    <property type="entry name" value="WGR"/>
    <property type="match status" value="1"/>
</dbReference>
<organism evidence="2 3">
    <name type="scientific">Rhizobium multihospitium</name>
    <dbReference type="NCBI Taxonomy" id="410764"/>
    <lineage>
        <taxon>Bacteria</taxon>
        <taxon>Pseudomonadati</taxon>
        <taxon>Pseudomonadota</taxon>
        <taxon>Alphaproteobacteria</taxon>
        <taxon>Hyphomicrobiales</taxon>
        <taxon>Rhizobiaceae</taxon>
        <taxon>Rhizobium/Agrobacterium group</taxon>
        <taxon>Rhizobium</taxon>
    </lineage>
</organism>
<dbReference type="EMBL" id="FMAG01000014">
    <property type="protein sequence ID" value="SCB49531.1"/>
    <property type="molecule type" value="Genomic_DNA"/>
</dbReference>
<dbReference type="CDD" id="cd07996">
    <property type="entry name" value="WGR_MMR_like"/>
    <property type="match status" value="1"/>
</dbReference>
<gene>
    <name evidence="2" type="ORF">GA0061103_0612</name>
</gene>
<evidence type="ECO:0000313" key="2">
    <source>
        <dbReference type="EMBL" id="SCB49531.1"/>
    </source>
</evidence>
<dbReference type="InterPro" id="IPR049809">
    <property type="entry name" value="YehF/YfeS-like_WGR"/>
</dbReference>
<dbReference type="Pfam" id="PF05406">
    <property type="entry name" value="WGR"/>
    <property type="match status" value="1"/>
</dbReference>
<dbReference type="AlphaFoldDB" id="A0A1C3XBE0"/>
<dbReference type="Proteomes" id="UP000199101">
    <property type="component" value="Unassembled WGS sequence"/>
</dbReference>
<dbReference type="InterPro" id="IPR036930">
    <property type="entry name" value="WGR_dom_sf"/>
</dbReference>
<evidence type="ECO:0000313" key="3">
    <source>
        <dbReference type="Proteomes" id="UP000199101"/>
    </source>
</evidence>
<sequence>MPTDSYLSLDAISEIADSDPMIAQAYHAYVERVDASRHMAHFYAMSIEVNLFGEVCLLRYWGRIGTRGQMTAHHFRREEASLPGPRLVHSVKTVALRVCPERARHTLEGLSREAP</sequence>
<keyword evidence="3" id="KW-1185">Reference proteome</keyword>
<dbReference type="InterPro" id="IPR008893">
    <property type="entry name" value="WGR_domain"/>
</dbReference>
<dbReference type="STRING" id="410764.GA0061103_0612"/>
<reference evidence="3" key="1">
    <citation type="submission" date="2016-08" db="EMBL/GenBank/DDBJ databases">
        <authorList>
            <person name="Varghese N."/>
            <person name="Submissions Spin"/>
        </authorList>
    </citation>
    <scope>NUCLEOTIDE SEQUENCE [LARGE SCALE GENOMIC DNA]</scope>
    <source>
        <strain evidence="3">HAMBI 2975</strain>
    </source>
</reference>
<feature type="domain" description="WGR" evidence="1">
    <location>
        <begin position="25"/>
        <end position="115"/>
    </location>
</feature>
<accession>A0A1C3XBE0</accession>
<name>A0A1C3XBE0_9HYPH</name>
<proteinExistence type="predicted"/>
<dbReference type="SUPFAM" id="SSF142921">
    <property type="entry name" value="WGR domain-like"/>
    <property type="match status" value="1"/>
</dbReference>
<protein>
    <submittedName>
        <fullName evidence="2">WGR domain-containing protein</fullName>
    </submittedName>
</protein>
<evidence type="ECO:0000259" key="1">
    <source>
        <dbReference type="PROSITE" id="PS51977"/>
    </source>
</evidence>